<dbReference type="Gene3D" id="3.90.950.20">
    <property type="entry name" value="CinA-like"/>
    <property type="match status" value="1"/>
</dbReference>
<reference evidence="3" key="1">
    <citation type="submission" date="2018-05" db="EMBL/GenBank/DDBJ databases">
        <authorList>
            <person name="Lanie J.A."/>
            <person name="Ng W.-L."/>
            <person name="Kazmierczak K.M."/>
            <person name="Andrzejewski T.M."/>
            <person name="Davidsen T.M."/>
            <person name="Wayne K.J."/>
            <person name="Tettelin H."/>
            <person name="Glass J.I."/>
            <person name="Rusch D."/>
            <person name="Podicherti R."/>
            <person name="Tsui H.-C.T."/>
            <person name="Winkler M.E."/>
        </authorList>
    </citation>
    <scope>NUCLEOTIDE SEQUENCE</scope>
</reference>
<dbReference type="InterPro" id="IPR036653">
    <property type="entry name" value="CinA-like_C"/>
</dbReference>
<feature type="domain" description="MoaB/Mog" evidence="2">
    <location>
        <begin position="4"/>
        <end position="171"/>
    </location>
</feature>
<dbReference type="PIRSF" id="PIRSF006728">
    <property type="entry name" value="CinA"/>
    <property type="match status" value="1"/>
</dbReference>
<dbReference type="Pfam" id="PF18146">
    <property type="entry name" value="CinA_KH"/>
    <property type="match status" value="1"/>
</dbReference>
<dbReference type="SMART" id="SM00852">
    <property type="entry name" value="MoCF_biosynth"/>
    <property type="match status" value="1"/>
</dbReference>
<name>A0A381RTK6_9ZZZZ</name>
<dbReference type="InterPro" id="IPR050101">
    <property type="entry name" value="CinA"/>
</dbReference>
<dbReference type="Pfam" id="PF02464">
    <property type="entry name" value="CinA"/>
    <property type="match status" value="1"/>
</dbReference>
<dbReference type="InterPro" id="IPR036425">
    <property type="entry name" value="MoaB/Mog-like_dom_sf"/>
</dbReference>
<organism evidence="3">
    <name type="scientific">marine metagenome</name>
    <dbReference type="NCBI Taxonomy" id="408172"/>
    <lineage>
        <taxon>unclassified sequences</taxon>
        <taxon>metagenomes</taxon>
        <taxon>ecological metagenomes</taxon>
    </lineage>
</organism>
<evidence type="ECO:0000256" key="1">
    <source>
        <dbReference type="SAM" id="Coils"/>
    </source>
</evidence>
<dbReference type="EMBL" id="UINC01002305">
    <property type="protein sequence ID" value="SUZ95210.1"/>
    <property type="molecule type" value="Genomic_DNA"/>
</dbReference>
<gene>
    <name evidence="3" type="ORF">METZ01_LOCUS48064</name>
</gene>
<dbReference type="PANTHER" id="PTHR13939">
    <property type="entry name" value="NICOTINAMIDE-NUCLEOTIDE AMIDOHYDROLASE PNCC"/>
    <property type="match status" value="1"/>
</dbReference>
<dbReference type="InterPro" id="IPR041424">
    <property type="entry name" value="CinA_KH"/>
</dbReference>
<accession>A0A381RTK6</accession>
<dbReference type="AlphaFoldDB" id="A0A381RTK6"/>
<protein>
    <recommendedName>
        <fullName evidence="2">MoaB/Mog domain-containing protein</fullName>
    </recommendedName>
</protein>
<dbReference type="PANTHER" id="PTHR13939:SF0">
    <property type="entry name" value="NMN AMIDOHYDROLASE-LIKE PROTEIN YFAY"/>
    <property type="match status" value="1"/>
</dbReference>
<dbReference type="InterPro" id="IPR001453">
    <property type="entry name" value="MoaB/Mog_dom"/>
</dbReference>
<dbReference type="HAMAP" id="MF_00226_B">
    <property type="entry name" value="CinA_B"/>
    <property type="match status" value="1"/>
</dbReference>
<dbReference type="NCBIfam" id="TIGR00177">
    <property type="entry name" value="molyb_syn"/>
    <property type="match status" value="1"/>
</dbReference>
<evidence type="ECO:0000259" key="2">
    <source>
        <dbReference type="SMART" id="SM00852"/>
    </source>
</evidence>
<dbReference type="SUPFAM" id="SSF142433">
    <property type="entry name" value="CinA-like"/>
    <property type="match status" value="1"/>
</dbReference>
<dbReference type="NCBIfam" id="TIGR00200">
    <property type="entry name" value="cinA_nterm"/>
    <property type="match status" value="1"/>
</dbReference>
<sequence>MNAEIISIGSELLLGQIVDTNASWIAKRLAENGVNLFYKTTVGDNLERMTDILDRALDRSDVVITGGGIGPTQDDLTREAIAQVTERDVVTDPASLIELRERFQKRGFVLTKNNERQAQIPNGAIVVKNPNGTAPAFIVETDRGVTISLPGVPFEMKWLVENEVIPYLRKKFNLKQMIHYRILKVADLGESAVDDLIGHLIAESKNPTVGVLAHPGQVDVRIAALAENIEQANKLIDNLDDQIRELLGDNIFAVDEETIESVIGNLLSDLNATVATCEDLSGGSVATAVRDASGSSFLQSSIVNSRNSLDKIARDGGETPPFANGADKAVALARAIKRTAGATYGIAVHGVEEGKQRSENLGKGETYIVVSGPFGEKSRHVRSAGRGAPDRKRAAMGAMSLLRRELLQLD</sequence>
<dbReference type="Gene3D" id="3.40.980.10">
    <property type="entry name" value="MoaB/Mog-like domain"/>
    <property type="match status" value="1"/>
</dbReference>
<evidence type="ECO:0000313" key="3">
    <source>
        <dbReference type="EMBL" id="SUZ95210.1"/>
    </source>
</evidence>
<keyword evidence="1" id="KW-0175">Coiled coil</keyword>
<feature type="coiled-coil region" evidence="1">
    <location>
        <begin position="222"/>
        <end position="249"/>
    </location>
</feature>
<dbReference type="SUPFAM" id="SSF53218">
    <property type="entry name" value="Molybdenum cofactor biosynthesis proteins"/>
    <property type="match status" value="1"/>
</dbReference>
<dbReference type="InterPro" id="IPR008135">
    <property type="entry name" value="Competence-induced_CinA"/>
</dbReference>
<dbReference type="Gene3D" id="3.30.70.2860">
    <property type="match status" value="1"/>
</dbReference>
<dbReference type="InterPro" id="IPR008136">
    <property type="entry name" value="CinA_C"/>
</dbReference>
<dbReference type="CDD" id="cd00885">
    <property type="entry name" value="cinA"/>
    <property type="match status" value="1"/>
</dbReference>
<dbReference type="Pfam" id="PF00994">
    <property type="entry name" value="MoCF_biosynth"/>
    <property type="match status" value="1"/>
</dbReference>
<proteinExistence type="inferred from homology"/>